<organism evidence="1 2">
    <name type="scientific">Vreelandella lutescens</name>
    <dbReference type="NCBI Taxonomy" id="1602943"/>
    <lineage>
        <taxon>Bacteria</taxon>
        <taxon>Pseudomonadati</taxon>
        <taxon>Pseudomonadota</taxon>
        <taxon>Gammaproteobacteria</taxon>
        <taxon>Oceanospirillales</taxon>
        <taxon>Halomonadaceae</taxon>
        <taxon>Vreelandella</taxon>
    </lineage>
</organism>
<comment type="caution">
    <text evidence="1">The sequence shown here is derived from an EMBL/GenBank/DDBJ whole genome shotgun (WGS) entry which is preliminary data.</text>
</comment>
<accession>A0ABQ1PB13</accession>
<evidence type="ECO:0000313" key="1">
    <source>
        <dbReference type="EMBL" id="GGC93110.1"/>
    </source>
</evidence>
<proteinExistence type="predicted"/>
<protein>
    <submittedName>
        <fullName evidence="1">Uncharacterized protein</fullName>
    </submittedName>
</protein>
<dbReference type="Proteomes" id="UP000597301">
    <property type="component" value="Unassembled WGS sequence"/>
</dbReference>
<dbReference type="EMBL" id="BMHM01000004">
    <property type="protein sequence ID" value="GGC93110.1"/>
    <property type="molecule type" value="Genomic_DNA"/>
</dbReference>
<sequence>MTRFHYADDEGFPSRDVDMQMYVQHAVLGTGMLSRGWQPHVALLGNHPFLTIFIGSAKRTTAGG</sequence>
<name>A0ABQ1PB13_9GAMM</name>
<evidence type="ECO:0000313" key="2">
    <source>
        <dbReference type="Proteomes" id="UP000597301"/>
    </source>
</evidence>
<gene>
    <name evidence="1" type="ORF">GCM10011382_24400</name>
</gene>
<reference evidence="2" key="1">
    <citation type="journal article" date="2019" name="Int. J. Syst. Evol. Microbiol.">
        <title>The Global Catalogue of Microorganisms (GCM) 10K type strain sequencing project: providing services to taxonomists for standard genome sequencing and annotation.</title>
        <authorList>
            <consortium name="The Broad Institute Genomics Platform"/>
            <consortium name="The Broad Institute Genome Sequencing Center for Infectious Disease"/>
            <person name="Wu L."/>
            <person name="Ma J."/>
        </authorList>
    </citation>
    <scope>NUCLEOTIDE SEQUENCE [LARGE SCALE GENOMIC DNA]</scope>
    <source>
        <strain evidence="2">CGMCC 1.15122</strain>
    </source>
</reference>
<keyword evidence="2" id="KW-1185">Reference proteome</keyword>